<feature type="compositionally biased region" description="Basic residues" evidence="1">
    <location>
        <begin position="159"/>
        <end position="179"/>
    </location>
</feature>
<dbReference type="CDD" id="cd01647">
    <property type="entry name" value="RT_LTR"/>
    <property type="match status" value="1"/>
</dbReference>
<evidence type="ECO:0000313" key="2">
    <source>
        <dbReference type="EMBL" id="OWZ09117.1"/>
    </source>
</evidence>
<comment type="caution">
    <text evidence="2">The sequence shown here is derived from an EMBL/GenBank/DDBJ whole genome shotgun (WGS) entry which is preliminary data.</text>
</comment>
<dbReference type="InterPro" id="IPR043128">
    <property type="entry name" value="Rev_trsase/Diguanyl_cyclase"/>
</dbReference>
<dbReference type="OrthoDB" id="124658at2759"/>
<evidence type="ECO:0000256" key="1">
    <source>
        <dbReference type="SAM" id="MobiDB-lite"/>
    </source>
</evidence>
<dbReference type="InterPro" id="IPR043502">
    <property type="entry name" value="DNA/RNA_pol_sf"/>
</dbReference>
<proteinExistence type="predicted"/>
<evidence type="ECO:0008006" key="4">
    <source>
        <dbReference type="Google" id="ProtNLM"/>
    </source>
</evidence>
<keyword evidence="3" id="KW-1185">Reference proteome</keyword>
<dbReference type="EMBL" id="NBNE01002907">
    <property type="protein sequence ID" value="OWZ09117.1"/>
    <property type="molecule type" value="Genomic_DNA"/>
</dbReference>
<accession>A0A225VWD5</accession>
<feature type="region of interest" description="Disordered" evidence="1">
    <location>
        <begin position="141"/>
        <end position="209"/>
    </location>
</feature>
<sequence>GHWATQCPNTHKCYACNNYGHMAKKRPDQETKARNAEYLKQRKPRVDEENAPQAKIDENEVTQLHAGLVVALEAATDEASTSTGGVQSGSVRVARSSTRDERNEHGLYGRNVSRSWRNTRLMTKHEIDVKLGKAREMLTDAGETNAESSGEDDLMSARLARRKTQKADKRRRVKGLAARRRQDADAATAGLVAKRQQGDEQEARSGGAARVSLVQHERHVNGEIPDVGRSGAQYVEADDGLPTATMMVSGVKKKVKLDSDYVEGMGGFLLDVVGVWQFEMRSVLNEVIRVDACIVDGCADEFLLGVDFMQPRSAVVDFNTNEVRYVVKRRKSHSGQDIKTISQDLTWDNTDHIGSRPNKFPAIGSGKHIKEGASSPQLDHTKTWIDNQASRSRLKDPSATEINLDRDKCMVKPVQVAVTAEDGERGIFVPTKQLGAVMLATTVAEARNGAAWVPAINSSPDEERLPSKRGLGTWIPLDEDMKVLEMNGALQQKKLTAWLNGLGEDDTPVVNEHELNIGSKERADRALIKRLLQVYRGVVADSGDCPPATTLDVQHHIDTADTAPIMMKRRRMAQTENVLAEENVRKMLAAGVIEEANGAWGFPVVLVRRKDGEVRFCVDYRALNAVTKNDVYPLPRIDETLEALGGGLLFTTLDLRSGYW</sequence>
<dbReference type="SUPFAM" id="SSF56672">
    <property type="entry name" value="DNA/RNA polymerases"/>
    <property type="match status" value="1"/>
</dbReference>
<protein>
    <recommendedName>
        <fullName evidence="4">Reverse transcriptase domain-containing protein</fullName>
    </recommendedName>
</protein>
<dbReference type="Proteomes" id="UP000198211">
    <property type="component" value="Unassembled WGS sequence"/>
</dbReference>
<organism evidence="2 3">
    <name type="scientific">Phytophthora megakarya</name>
    <dbReference type="NCBI Taxonomy" id="4795"/>
    <lineage>
        <taxon>Eukaryota</taxon>
        <taxon>Sar</taxon>
        <taxon>Stramenopiles</taxon>
        <taxon>Oomycota</taxon>
        <taxon>Peronosporomycetes</taxon>
        <taxon>Peronosporales</taxon>
        <taxon>Peronosporaceae</taxon>
        <taxon>Phytophthora</taxon>
    </lineage>
</organism>
<feature type="region of interest" description="Disordered" evidence="1">
    <location>
        <begin position="78"/>
        <end position="103"/>
    </location>
</feature>
<reference evidence="3" key="1">
    <citation type="submission" date="2017-03" db="EMBL/GenBank/DDBJ databases">
        <title>Phytopthora megakarya and P. palmivora, two closely related causual agents of cacao black pod achieved similar genome size and gene model numbers by different mechanisms.</title>
        <authorList>
            <person name="Ali S."/>
            <person name="Shao J."/>
            <person name="Larry D.J."/>
            <person name="Kronmiller B."/>
            <person name="Shen D."/>
            <person name="Strem M.D."/>
            <person name="Melnick R.L."/>
            <person name="Guiltinan M.J."/>
            <person name="Tyler B.M."/>
            <person name="Meinhardt L.W."/>
            <person name="Bailey B.A."/>
        </authorList>
    </citation>
    <scope>NUCLEOTIDE SEQUENCE [LARGE SCALE GENOMIC DNA]</scope>
    <source>
        <strain evidence="3">zdho120</strain>
    </source>
</reference>
<dbReference type="AlphaFoldDB" id="A0A225VWD5"/>
<dbReference type="InterPro" id="IPR053134">
    <property type="entry name" value="RNA-dir_DNA_polymerase"/>
</dbReference>
<gene>
    <name evidence="2" type="ORF">PHMEG_00018232</name>
</gene>
<dbReference type="Gene3D" id="3.10.10.10">
    <property type="entry name" value="HIV Type 1 Reverse Transcriptase, subunit A, domain 1"/>
    <property type="match status" value="1"/>
</dbReference>
<dbReference type="PANTHER" id="PTHR24559">
    <property type="entry name" value="TRANSPOSON TY3-I GAG-POL POLYPROTEIN"/>
    <property type="match status" value="1"/>
</dbReference>
<evidence type="ECO:0000313" key="3">
    <source>
        <dbReference type="Proteomes" id="UP000198211"/>
    </source>
</evidence>
<name>A0A225VWD5_9STRA</name>
<feature type="non-terminal residue" evidence="2">
    <location>
        <position position="1"/>
    </location>
</feature>
<feature type="compositionally biased region" description="Low complexity" evidence="1">
    <location>
        <begin position="80"/>
        <end position="91"/>
    </location>
</feature>
<dbReference type="PANTHER" id="PTHR24559:SF444">
    <property type="entry name" value="REVERSE TRANSCRIPTASE DOMAIN-CONTAINING PROTEIN"/>
    <property type="match status" value="1"/>
</dbReference>
<dbReference type="Gene3D" id="3.30.70.270">
    <property type="match status" value="1"/>
</dbReference>